<keyword evidence="2" id="KW-1185">Reference proteome</keyword>
<comment type="caution">
    <text evidence="1">The sequence shown here is derived from an EMBL/GenBank/DDBJ whole genome shotgun (WGS) entry which is preliminary data.</text>
</comment>
<dbReference type="Proteomes" id="UP000548726">
    <property type="component" value="Unassembled WGS sequence"/>
</dbReference>
<dbReference type="EMBL" id="BLJP01000007">
    <property type="protein sequence ID" value="GFE93831.1"/>
    <property type="molecule type" value="Genomic_DNA"/>
</dbReference>
<reference evidence="1 2" key="1">
    <citation type="journal article" date="2020" name="Cell Rep.">
        <title>Local necrotic cells trigger systemic immune activation via gut microbiome dysbiosis in Drosophila.</title>
        <authorList>
            <person name="Kosakamoto H."/>
            <person name="Yamauchi T."/>
            <person name="Akuzawa-Tokita Y."/>
            <person name="Nishimura K."/>
            <person name="Soga T."/>
            <person name="Murakami T."/>
            <person name="Mori H."/>
            <person name="Yamamoto K."/>
            <person name="Miyazaki R."/>
            <person name="Koto A."/>
            <person name="Miura M."/>
            <person name="Obata F."/>
        </authorList>
    </citation>
    <scope>NUCLEOTIDE SEQUENCE [LARGE SCALE GENOMIC DNA]</scope>
    <source>
        <strain evidence="1 2">Ai</strain>
    </source>
</reference>
<evidence type="ECO:0000313" key="2">
    <source>
        <dbReference type="Proteomes" id="UP000548726"/>
    </source>
</evidence>
<organism evidence="1 2">
    <name type="scientific">Acetobacter persici</name>
    <dbReference type="NCBI Taxonomy" id="1076596"/>
    <lineage>
        <taxon>Bacteria</taxon>
        <taxon>Pseudomonadati</taxon>
        <taxon>Pseudomonadota</taxon>
        <taxon>Alphaproteobacteria</taxon>
        <taxon>Acetobacterales</taxon>
        <taxon>Acetobacteraceae</taxon>
        <taxon>Acetobacter</taxon>
    </lineage>
</organism>
<evidence type="ECO:0000313" key="1">
    <source>
        <dbReference type="EMBL" id="GFE93831.1"/>
    </source>
</evidence>
<accession>A0A6V8I8G1</accession>
<gene>
    <name evidence="1" type="ORF">DmAi_18900</name>
</gene>
<proteinExistence type="predicted"/>
<protein>
    <submittedName>
        <fullName evidence="1">Uncharacterized protein</fullName>
    </submittedName>
</protein>
<name>A0A6V8I8G1_9PROT</name>
<dbReference type="AlphaFoldDB" id="A0A6V8I8G1"/>
<dbReference type="RefSeq" id="WP_143217597.1">
    <property type="nucleotide sequence ID" value="NZ_BLJP01000007.1"/>
</dbReference>
<dbReference type="OrthoDB" id="7285254at2"/>
<sequence length="444" mass="50801">MRVGPKNLPSRSHKLPEDEEIDLRNAFGRFARAACRSKGSTVVKKYQIEGAGRWFYCSCRGDNERYPPVLVPRDEDHIVRASRGRWKTHDERCDFFREPHEQRMLVRTYRCPEGASLNLIQNHRKDQTLPRKSGGTSYLRKRPALATLLARLMTAASLQCRSYKEVPCERSEQFRNIRDASADLQLAPGIRLADWLITYDKNLNALVQSIGKQRPETFGGKRPHGILITLARTCDNGQITTIFDTTIPVRGTITIFGERNGADREAAEALAARSPYLVICLIAAANEGDTPEVLKAYAHPCLSEDDLMMVDSDRERVTFTQLQNVQTWLHTKKNRDVAIEKPLFDIGPEVAEDEDPREPCVPDFIVKIEPERPDGDGNQIIVETMGFDTDDYRTRKARMHPLMSQALSDAEVIEHDFYRPKDKTQYERDTAFWRRVRWALTGPE</sequence>